<evidence type="ECO:0000313" key="1">
    <source>
        <dbReference type="EnsemblPlants" id="KQK95546"/>
    </source>
</evidence>
<dbReference type="AlphaFoldDB" id="K3ZMT9"/>
<dbReference type="PANTHER" id="PTHR34591">
    <property type="entry name" value="OS03G0653100 PROTEIN-RELATED"/>
    <property type="match status" value="1"/>
</dbReference>
<keyword evidence="2" id="KW-1185">Reference proteome</keyword>
<name>K3ZMT9_SETIT</name>
<reference evidence="1" key="2">
    <citation type="submission" date="2018-08" db="UniProtKB">
        <authorList>
            <consortium name="EnsemblPlants"/>
        </authorList>
    </citation>
    <scope>IDENTIFICATION</scope>
    <source>
        <strain evidence="1">Yugu1</strain>
    </source>
</reference>
<dbReference type="HOGENOM" id="CLU_2641639_0_0_1"/>
<accession>K3ZMT9</accession>
<sequence length="84" mass="9350">AKKQRESTARDAWNSDDDNATDMVIFLGFHPCKEVIFLYMSTVKLVACHLKSTEIQYLGGLLGPVSYNCGLEESFVYTPCLVGL</sequence>
<dbReference type="Proteomes" id="UP000004995">
    <property type="component" value="Unassembled WGS sequence"/>
</dbReference>
<dbReference type="Gramene" id="KQK95546">
    <property type="protein sequence ID" value="KQK95546"/>
    <property type="gene ID" value="SETIT_027909mg"/>
</dbReference>
<dbReference type="EnsemblPlants" id="KQK95546">
    <property type="protein sequence ID" value="KQK95546"/>
    <property type="gene ID" value="SETIT_027909mg"/>
</dbReference>
<dbReference type="EMBL" id="AGNK02005176">
    <property type="status" value="NOT_ANNOTATED_CDS"/>
    <property type="molecule type" value="Genomic_DNA"/>
</dbReference>
<dbReference type="OMA" id="KEEMSMW"/>
<reference evidence="2" key="1">
    <citation type="journal article" date="2012" name="Nat. Biotechnol.">
        <title>Reference genome sequence of the model plant Setaria.</title>
        <authorList>
            <person name="Bennetzen J.L."/>
            <person name="Schmutz J."/>
            <person name="Wang H."/>
            <person name="Percifield R."/>
            <person name="Hawkins J."/>
            <person name="Pontaroli A.C."/>
            <person name="Estep M."/>
            <person name="Feng L."/>
            <person name="Vaughn J.N."/>
            <person name="Grimwood J."/>
            <person name="Jenkins J."/>
            <person name="Barry K."/>
            <person name="Lindquist E."/>
            <person name="Hellsten U."/>
            <person name="Deshpande S."/>
            <person name="Wang X."/>
            <person name="Wu X."/>
            <person name="Mitros T."/>
            <person name="Triplett J."/>
            <person name="Yang X."/>
            <person name="Ye C.Y."/>
            <person name="Mauro-Herrera M."/>
            <person name="Wang L."/>
            <person name="Li P."/>
            <person name="Sharma M."/>
            <person name="Sharma R."/>
            <person name="Ronald P.C."/>
            <person name="Panaud O."/>
            <person name="Kellogg E.A."/>
            <person name="Brutnell T.P."/>
            <person name="Doust A.N."/>
            <person name="Tuskan G.A."/>
            <person name="Rokhsar D."/>
            <person name="Devos K.M."/>
        </authorList>
    </citation>
    <scope>NUCLEOTIDE SEQUENCE [LARGE SCALE GENOMIC DNA]</scope>
    <source>
        <strain evidence="2">cv. Yugu1</strain>
    </source>
</reference>
<evidence type="ECO:0000313" key="2">
    <source>
        <dbReference type="Proteomes" id="UP000004995"/>
    </source>
</evidence>
<protein>
    <submittedName>
        <fullName evidence="1">Uncharacterized protein</fullName>
    </submittedName>
</protein>
<organism evidence="1 2">
    <name type="scientific">Setaria italica</name>
    <name type="common">Foxtail millet</name>
    <name type="synonym">Panicum italicum</name>
    <dbReference type="NCBI Taxonomy" id="4555"/>
    <lineage>
        <taxon>Eukaryota</taxon>
        <taxon>Viridiplantae</taxon>
        <taxon>Streptophyta</taxon>
        <taxon>Embryophyta</taxon>
        <taxon>Tracheophyta</taxon>
        <taxon>Spermatophyta</taxon>
        <taxon>Magnoliopsida</taxon>
        <taxon>Liliopsida</taxon>
        <taxon>Poales</taxon>
        <taxon>Poaceae</taxon>
        <taxon>PACMAD clade</taxon>
        <taxon>Panicoideae</taxon>
        <taxon>Panicodae</taxon>
        <taxon>Paniceae</taxon>
        <taxon>Cenchrinae</taxon>
        <taxon>Setaria</taxon>
    </lineage>
</organism>
<dbReference type="InParanoid" id="K3ZMT9"/>
<dbReference type="PANTHER" id="PTHR34591:SF21">
    <property type="entry name" value="F-BOX DOMAIN CONTAINING PROTEIN, EXPRESSED"/>
    <property type="match status" value="1"/>
</dbReference>
<proteinExistence type="predicted"/>